<evidence type="ECO:0000313" key="5">
    <source>
        <dbReference type="Proteomes" id="UP001144280"/>
    </source>
</evidence>
<feature type="region of interest" description="Disordered" evidence="1">
    <location>
        <begin position="130"/>
        <end position="149"/>
    </location>
</feature>
<gene>
    <name evidence="4" type="ORF">Pa4123_61300</name>
</gene>
<dbReference type="PANTHER" id="PTHR37834">
    <property type="entry name" value="GDSL-LIKE LIPASE/ACYLHYDROLASE DOMAIN PROTEIN (AFU_ORTHOLOGUE AFUA_2G00620)"/>
    <property type="match status" value="1"/>
</dbReference>
<dbReference type="Pfam" id="PF13472">
    <property type="entry name" value="Lipase_GDSL_2"/>
    <property type="match status" value="1"/>
</dbReference>
<evidence type="ECO:0000259" key="3">
    <source>
        <dbReference type="PROSITE" id="PS51173"/>
    </source>
</evidence>
<dbReference type="Proteomes" id="UP001144280">
    <property type="component" value="Unassembled WGS sequence"/>
</dbReference>
<dbReference type="CDD" id="cd01831">
    <property type="entry name" value="Endoglucanase_E_like"/>
    <property type="match status" value="1"/>
</dbReference>
<comment type="caution">
    <text evidence="4">The sequence shown here is derived from an EMBL/GenBank/DDBJ whole genome shotgun (WGS) entry which is preliminary data.</text>
</comment>
<organism evidence="4 5">
    <name type="scientific">Phytohabitans aurantiacus</name>
    <dbReference type="NCBI Taxonomy" id="3016789"/>
    <lineage>
        <taxon>Bacteria</taxon>
        <taxon>Bacillati</taxon>
        <taxon>Actinomycetota</taxon>
        <taxon>Actinomycetes</taxon>
        <taxon>Micromonosporales</taxon>
        <taxon>Micromonosporaceae</taxon>
    </lineage>
</organism>
<dbReference type="SUPFAM" id="SSF49384">
    <property type="entry name" value="Carbohydrate-binding domain"/>
    <property type="match status" value="1"/>
</dbReference>
<name>A0ABQ5R248_9ACTN</name>
<dbReference type="Gene3D" id="3.40.50.1110">
    <property type="entry name" value="SGNH hydrolase"/>
    <property type="match status" value="1"/>
</dbReference>
<dbReference type="PANTHER" id="PTHR37834:SF2">
    <property type="entry name" value="ESTERASE, SGNH HYDROLASE-TYPE"/>
    <property type="match status" value="1"/>
</dbReference>
<dbReference type="EMBL" id="BSDI01000037">
    <property type="protein sequence ID" value="GLI00854.1"/>
    <property type="molecule type" value="Genomic_DNA"/>
</dbReference>
<dbReference type="Pfam" id="PF17996">
    <property type="entry name" value="CE2_N"/>
    <property type="match status" value="1"/>
</dbReference>
<sequence>MAVTASAALAGAATVVAAAANAAAAGCAVTYSVTSQWTGGFGASVAVKNLGDPLTSWTLTWSFGAGQQVTQAWNTTLTQSGAAVTARNAAWNGNLPTNGSASFGFNGSWTGSNPVPAGFALNGTTCTGGVASPSASASPTGGPTTPPTGDVLSQVHTAGRVKTSGSAVQYSWPGVYFEGRVRGTGVGIVLNDGAADYDVQVDGATVTTLVTPGAGTRWVNGLSNAEHTVRLVKRSENPWSVSEFGGFVAAPGGAILAKPAARTRQIEFIGDSLTAGYGNASGTRDCAGDQVNRTTNADLSYGALTARRLSADYQINAISGKGMVRNYAGGDLGTDYRTYYDRALLSMAGDVWNPGTWRPQLVVVFLGTNDFSTALGSGEPWTADSLVTAYRSAYSGFLQKLRTRYGANTTIVAVGASPFADYVQQVVQERTAAGDSRVRYWLQDGTGLDLLGCHWHYSTRDDQLIADRLGTFIGTLSLNW</sequence>
<feature type="domain" description="CBM2" evidence="3">
    <location>
        <begin position="20"/>
        <end position="129"/>
    </location>
</feature>
<protein>
    <recommendedName>
        <fullName evidence="3">CBM2 domain-containing protein</fullName>
    </recommendedName>
</protein>
<evidence type="ECO:0000256" key="1">
    <source>
        <dbReference type="SAM" id="MobiDB-lite"/>
    </source>
</evidence>
<dbReference type="InterPro" id="IPR037461">
    <property type="entry name" value="CtCE2-like_dom"/>
</dbReference>
<dbReference type="Gene3D" id="2.60.40.290">
    <property type="match status" value="1"/>
</dbReference>
<dbReference type="InterPro" id="IPR040794">
    <property type="entry name" value="CE2_N"/>
</dbReference>
<dbReference type="InterPro" id="IPR012291">
    <property type="entry name" value="CBM2_carb-bd_dom_sf"/>
</dbReference>
<dbReference type="SUPFAM" id="SSF52266">
    <property type="entry name" value="SGNH hydrolase"/>
    <property type="match status" value="1"/>
</dbReference>
<keyword evidence="2" id="KW-0732">Signal</keyword>
<evidence type="ECO:0000313" key="4">
    <source>
        <dbReference type="EMBL" id="GLI00854.1"/>
    </source>
</evidence>
<dbReference type="InterPro" id="IPR036514">
    <property type="entry name" value="SGNH_hydro_sf"/>
</dbReference>
<keyword evidence="5" id="KW-1185">Reference proteome</keyword>
<dbReference type="SMART" id="SM00637">
    <property type="entry name" value="CBD_II"/>
    <property type="match status" value="1"/>
</dbReference>
<evidence type="ECO:0000256" key="2">
    <source>
        <dbReference type="SAM" id="SignalP"/>
    </source>
</evidence>
<dbReference type="Gene3D" id="2.60.120.260">
    <property type="entry name" value="Galactose-binding domain-like"/>
    <property type="match status" value="1"/>
</dbReference>
<dbReference type="PROSITE" id="PS51173">
    <property type="entry name" value="CBM2"/>
    <property type="match status" value="1"/>
</dbReference>
<dbReference type="InterPro" id="IPR008965">
    <property type="entry name" value="CBM2/CBM3_carb-bd_dom_sf"/>
</dbReference>
<dbReference type="Pfam" id="PF00553">
    <property type="entry name" value="CBM_2"/>
    <property type="match status" value="1"/>
</dbReference>
<dbReference type="InterPro" id="IPR052762">
    <property type="entry name" value="PCW_deacetylase/CE"/>
</dbReference>
<proteinExistence type="predicted"/>
<accession>A0ABQ5R248</accession>
<dbReference type="InterPro" id="IPR013830">
    <property type="entry name" value="SGNH_hydro"/>
</dbReference>
<feature type="chain" id="PRO_5045913401" description="CBM2 domain-containing protein" evidence="2">
    <location>
        <begin position="25"/>
        <end position="480"/>
    </location>
</feature>
<reference evidence="4" key="1">
    <citation type="submission" date="2022-12" db="EMBL/GenBank/DDBJ databases">
        <title>New Phytohabitans aurantiacus sp. RD004123 nov., an actinomycete isolated from soil.</title>
        <authorList>
            <person name="Triningsih D.W."/>
            <person name="Harunari E."/>
            <person name="Igarashi Y."/>
        </authorList>
    </citation>
    <scope>NUCLEOTIDE SEQUENCE</scope>
    <source>
        <strain evidence="4">RD004123</strain>
    </source>
</reference>
<feature type="signal peptide" evidence="2">
    <location>
        <begin position="1"/>
        <end position="24"/>
    </location>
</feature>
<dbReference type="InterPro" id="IPR001919">
    <property type="entry name" value="CBD2"/>
</dbReference>